<accession>A0A932CSV8</accession>
<feature type="compositionally biased region" description="Basic and acidic residues" evidence="1">
    <location>
        <begin position="91"/>
        <end position="107"/>
    </location>
</feature>
<gene>
    <name evidence="2" type="ORF">HYY20_14010</name>
</gene>
<organism evidence="2 3">
    <name type="scientific">Tectimicrobiota bacterium</name>
    <dbReference type="NCBI Taxonomy" id="2528274"/>
    <lineage>
        <taxon>Bacteria</taxon>
        <taxon>Pseudomonadati</taxon>
        <taxon>Nitrospinota/Tectimicrobiota group</taxon>
        <taxon>Candidatus Tectimicrobiota</taxon>
    </lineage>
</organism>
<evidence type="ECO:0008006" key="4">
    <source>
        <dbReference type="Google" id="ProtNLM"/>
    </source>
</evidence>
<feature type="region of interest" description="Disordered" evidence="1">
    <location>
        <begin position="88"/>
        <end position="107"/>
    </location>
</feature>
<dbReference type="Proteomes" id="UP000769766">
    <property type="component" value="Unassembled WGS sequence"/>
</dbReference>
<dbReference type="EMBL" id="JACPRF010000426">
    <property type="protein sequence ID" value="MBI2877987.1"/>
    <property type="molecule type" value="Genomic_DNA"/>
</dbReference>
<reference evidence="2" key="1">
    <citation type="submission" date="2020-07" db="EMBL/GenBank/DDBJ databases">
        <title>Huge and variable diversity of episymbiotic CPR bacteria and DPANN archaea in groundwater ecosystems.</title>
        <authorList>
            <person name="He C.Y."/>
            <person name="Keren R."/>
            <person name="Whittaker M."/>
            <person name="Farag I.F."/>
            <person name="Doudna J."/>
            <person name="Cate J.H.D."/>
            <person name="Banfield J.F."/>
        </authorList>
    </citation>
    <scope>NUCLEOTIDE SEQUENCE</scope>
    <source>
        <strain evidence="2">NC_groundwater_672_Ag_B-0.1um_62_36</strain>
    </source>
</reference>
<name>A0A932CSV8_UNCTE</name>
<evidence type="ECO:0000313" key="3">
    <source>
        <dbReference type="Proteomes" id="UP000769766"/>
    </source>
</evidence>
<protein>
    <recommendedName>
        <fullName evidence="4">Cytosolic protein</fullName>
    </recommendedName>
</protein>
<evidence type="ECO:0000313" key="2">
    <source>
        <dbReference type="EMBL" id="MBI2877987.1"/>
    </source>
</evidence>
<sequence length="120" mass="13607">MPLTQNELRYCSEHQILSTCPCTNYECARRGICCECTASHKEHGILNACGRIMAAPLFEKMKELSPDSEAVKYLEQFLNVMEKASQGRVAKKSEEARAAEEHRQQHFSEVMERLQKTVGG</sequence>
<dbReference type="AlphaFoldDB" id="A0A932CSV8"/>
<comment type="caution">
    <text evidence="2">The sequence shown here is derived from an EMBL/GenBank/DDBJ whole genome shotgun (WGS) entry which is preliminary data.</text>
</comment>
<proteinExistence type="predicted"/>
<evidence type="ECO:0000256" key="1">
    <source>
        <dbReference type="SAM" id="MobiDB-lite"/>
    </source>
</evidence>